<reference evidence="2" key="1">
    <citation type="submission" date="2020-04" db="EMBL/GenBank/DDBJ databases">
        <authorList>
            <person name="Zhang T."/>
        </authorList>
    </citation>
    <scope>NUCLEOTIDE SEQUENCE</scope>
    <source>
        <strain evidence="2">HKST-UBA11</strain>
    </source>
</reference>
<dbReference type="AlphaFoldDB" id="A0A955RKJ9"/>
<proteinExistence type="predicted"/>
<name>A0A955RKJ9_9BACT</name>
<keyword evidence="1" id="KW-1133">Transmembrane helix</keyword>
<keyword evidence="1" id="KW-0472">Membrane</keyword>
<reference evidence="2" key="2">
    <citation type="journal article" date="2021" name="Microbiome">
        <title>Successional dynamics and alternative stable states in a saline activated sludge microbial community over 9 years.</title>
        <authorList>
            <person name="Wang Y."/>
            <person name="Ye J."/>
            <person name="Ju F."/>
            <person name="Liu L."/>
            <person name="Boyd J.A."/>
            <person name="Deng Y."/>
            <person name="Parks D.H."/>
            <person name="Jiang X."/>
            <person name="Yin X."/>
            <person name="Woodcroft B.J."/>
            <person name="Tyson G.W."/>
            <person name="Hugenholtz P."/>
            <person name="Polz M.F."/>
            <person name="Zhang T."/>
        </authorList>
    </citation>
    <scope>NUCLEOTIDE SEQUENCE</scope>
    <source>
        <strain evidence="2">HKST-UBA11</strain>
    </source>
</reference>
<sequence>MIELPTLQILLFGLVVLTGIPTFLCLVFIGFGIFTGKYKNIRTEESHTNSKVTTTPTSLAYQQKHFHRTLFFEIELWNAVLKIARGEFLYLPIVVFSISIYSFFEFLAIYILVSTTPSNLGTILLTGIAIVLPLSLVKHYYKSYMRTVKSQQ</sequence>
<keyword evidence="1" id="KW-0812">Transmembrane</keyword>
<comment type="caution">
    <text evidence="2">The sequence shown here is derived from an EMBL/GenBank/DDBJ whole genome shotgun (WGS) entry which is preliminary data.</text>
</comment>
<organism evidence="2 3">
    <name type="scientific">Candidatus Dojkabacteria bacterium</name>
    <dbReference type="NCBI Taxonomy" id="2099670"/>
    <lineage>
        <taxon>Bacteria</taxon>
        <taxon>Candidatus Dojkabacteria</taxon>
    </lineage>
</organism>
<feature type="transmembrane region" description="Helical" evidence="1">
    <location>
        <begin position="88"/>
        <end position="113"/>
    </location>
</feature>
<dbReference type="Proteomes" id="UP000754563">
    <property type="component" value="Unassembled WGS sequence"/>
</dbReference>
<evidence type="ECO:0000256" key="1">
    <source>
        <dbReference type="SAM" id="Phobius"/>
    </source>
</evidence>
<feature type="transmembrane region" description="Helical" evidence="1">
    <location>
        <begin position="6"/>
        <end position="34"/>
    </location>
</feature>
<accession>A0A955RKJ9</accession>
<protein>
    <submittedName>
        <fullName evidence="2">Uncharacterized protein</fullName>
    </submittedName>
</protein>
<dbReference type="EMBL" id="JAGQLH010000020">
    <property type="protein sequence ID" value="MCA9385453.1"/>
    <property type="molecule type" value="Genomic_DNA"/>
</dbReference>
<evidence type="ECO:0000313" key="2">
    <source>
        <dbReference type="EMBL" id="MCA9385453.1"/>
    </source>
</evidence>
<gene>
    <name evidence="2" type="ORF">KC717_02270</name>
</gene>
<evidence type="ECO:0000313" key="3">
    <source>
        <dbReference type="Proteomes" id="UP000754563"/>
    </source>
</evidence>
<feature type="transmembrane region" description="Helical" evidence="1">
    <location>
        <begin position="119"/>
        <end position="137"/>
    </location>
</feature>